<dbReference type="Proteomes" id="UP000198688">
    <property type="component" value="Chromosome I"/>
</dbReference>
<sequence>MLPASTDTIAASGGAGVRAGGSVIVYLSVSLRSRLRERAAATGRSHTQLVFDALNATHMRLDGLLGAFPAQPGLADGIFLAQRSGRRLHREDRVQVSIRPHPANLAVIDELAARHTTGNRSALIATALDEFLPAGIPAPLKGVTP</sequence>
<accession>A0A1H1PPC5</accession>
<evidence type="ECO:0000313" key="2">
    <source>
        <dbReference type="Proteomes" id="UP000198688"/>
    </source>
</evidence>
<organism evidence="1 2">
    <name type="scientific">Actinoplanes derwentensis</name>
    <dbReference type="NCBI Taxonomy" id="113562"/>
    <lineage>
        <taxon>Bacteria</taxon>
        <taxon>Bacillati</taxon>
        <taxon>Actinomycetota</taxon>
        <taxon>Actinomycetes</taxon>
        <taxon>Micromonosporales</taxon>
        <taxon>Micromonosporaceae</taxon>
        <taxon>Actinoplanes</taxon>
    </lineage>
</organism>
<name>A0A1H1PPC5_9ACTN</name>
<keyword evidence="2" id="KW-1185">Reference proteome</keyword>
<dbReference type="AlphaFoldDB" id="A0A1H1PPC5"/>
<evidence type="ECO:0008006" key="3">
    <source>
        <dbReference type="Google" id="ProtNLM"/>
    </source>
</evidence>
<proteinExistence type="predicted"/>
<dbReference type="EMBL" id="LT629758">
    <property type="protein sequence ID" value="SDS13161.1"/>
    <property type="molecule type" value="Genomic_DNA"/>
</dbReference>
<dbReference type="STRING" id="113562.SAMN04489716_0082"/>
<evidence type="ECO:0000313" key="1">
    <source>
        <dbReference type="EMBL" id="SDS13161.1"/>
    </source>
</evidence>
<protein>
    <recommendedName>
        <fullName evidence="3">Ribbon-helix-helix protein, copG family</fullName>
    </recommendedName>
</protein>
<gene>
    <name evidence="1" type="ORF">SAMN04489716_0082</name>
</gene>
<reference evidence="1 2" key="1">
    <citation type="submission" date="2016-10" db="EMBL/GenBank/DDBJ databases">
        <authorList>
            <person name="de Groot N.N."/>
        </authorList>
    </citation>
    <scope>NUCLEOTIDE SEQUENCE [LARGE SCALE GENOMIC DNA]</scope>
    <source>
        <strain evidence="1 2">DSM 43941</strain>
    </source>
</reference>